<dbReference type="AlphaFoldDB" id="A0A2W1HXM3"/>
<dbReference type="Proteomes" id="UP000249757">
    <property type="component" value="Unassembled WGS sequence"/>
</dbReference>
<reference evidence="3" key="1">
    <citation type="journal article" date="2022" name="Microb. Genom.">
        <title>A global pangenome for the wheat fungal pathogen Pyrenophora tritici-repentis and prediction of effector protein structural homology.</title>
        <authorList>
            <person name="Moolhuijzen P.M."/>
            <person name="See P.T."/>
            <person name="Shi G."/>
            <person name="Powell H.R."/>
            <person name="Cockram J."/>
            <person name="Jorgensen L.N."/>
            <person name="Benslimane H."/>
            <person name="Strelkov S.E."/>
            <person name="Turner J."/>
            <person name="Liu Z."/>
            <person name="Moffat C.S."/>
        </authorList>
    </citation>
    <scope>NUCLEOTIDE SEQUENCE [LARGE SCALE GENOMIC DNA]</scope>
</reference>
<protein>
    <submittedName>
        <fullName evidence="2">Uncharacterized protein</fullName>
    </submittedName>
</protein>
<feature type="compositionally biased region" description="Polar residues" evidence="1">
    <location>
        <begin position="1"/>
        <end position="13"/>
    </location>
</feature>
<accession>A0A2W1HXM3</accession>
<gene>
    <name evidence="2" type="ORF">Ptr86124_012033</name>
</gene>
<comment type="caution">
    <text evidence="2">The sequence shown here is derived from an EMBL/GenBank/DDBJ whole genome shotgun (WGS) entry which is preliminary data.</text>
</comment>
<sequence length="84" mass="9641">MSEQGHSTLQQPLEKTVPLADEQSRGPVLSTREPDRMVYKDDDGVEHAIRIRLGQFQIACQHYINEDWDALGKFPQRTETSEQS</sequence>
<dbReference type="OrthoDB" id="3919839at2759"/>
<evidence type="ECO:0000256" key="1">
    <source>
        <dbReference type="SAM" id="MobiDB-lite"/>
    </source>
</evidence>
<organism evidence="2 3">
    <name type="scientific">Pyrenophora tritici-repentis</name>
    <dbReference type="NCBI Taxonomy" id="45151"/>
    <lineage>
        <taxon>Eukaryota</taxon>
        <taxon>Fungi</taxon>
        <taxon>Dikarya</taxon>
        <taxon>Ascomycota</taxon>
        <taxon>Pezizomycotina</taxon>
        <taxon>Dothideomycetes</taxon>
        <taxon>Pleosporomycetidae</taxon>
        <taxon>Pleosporales</taxon>
        <taxon>Pleosporineae</taxon>
        <taxon>Pleosporaceae</taxon>
        <taxon>Pyrenophora</taxon>
    </lineage>
</organism>
<evidence type="ECO:0000313" key="2">
    <source>
        <dbReference type="EMBL" id="KAI1509077.1"/>
    </source>
</evidence>
<keyword evidence="3" id="KW-1185">Reference proteome</keyword>
<evidence type="ECO:0000313" key="3">
    <source>
        <dbReference type="Proteomes" id="UP000249757"/>
    </source>
</evidence>
<feature type="region of interest" description="Disordered" evidence="1">
    <location>
        <begin position="1"/>
        <end position="32"/>
    </location>
</feature>
<proteinExistence type="predicted"/>
<dbReference type="OMA" id="GQFQIAC"/>
<dbReference type="EMBL" id="NRDI02000022">
    <property type="protein sequence ID" value="KAI1509077.1"/>
    <property type="molecule type" value="Genomic_DNA"/>
</dbReference>
<name>A0A2W1HXM3_9PLEO</name>